<dbReference type="PRINTS" id="PR01705">
    <property type="entry name" value="TSP1REPEAT"/>
</dbReference>
<accession>A0A7M7PWF4</accession>
<dbReference type="InterPro" id="IPR038877">
    <property type="entry name" value="THSD1"/>
</dbReference>
<feature type="signal peptide" evidence="3">
    <location>
        <begin position="1"/>
        <end position="25"/>
    </location>
</feature>
<dbReference type="Gene3D" id="2.20.100.10">
    <property type="entry name" value="Thrombospondin type-1 (TSP1) repeat"/>
    <property type="match status" value="1"/>
</dbReference>
<feature type="region of interest" description="Disordered" evidence="2">
    <location>
        <begin position="713"/>
        <end position="858"/>
    </location>
</feature>
<dbReference type="InParanoid" id="A0A7M7PWF4"/>
<keyword evidence="5" id="KW-1185">Reference proteome</keyword>
<dbReference type="CDD" id="cd00041">
    <property type="entry name" value="CUB"/>
    <property type="match status" value="1"/>
</dbReference>
<reference evidence="4" key="1">
    <citation type="submission" date="2021-01" db="UniProtKB">
        <authorList>
            <consortium name="EnsemblMetazoa"/>
        </authorList>
    </citation>
    <scope>IDENTIFICATION</scope>
</reference>
<dbReference type="Proteomes" id="UP000002358">
    <property type="component" value="Chromosome 1"/>
</dbReference>
<dbReference type="KEGG" id="nvi:103315518"/>
<keyword evidence="1" id="KW-1015">Disulfide bond</keyword>
<dbReference type="SMR" id="A0A7M7PWF4"/>
<dbReference type="InterPro" id="IPR036383">
    <property type="entry name" value="TSP1_rpt_sf"/>
</dbReference>
<dbReference type="OrthoDB" id="446173at2759"/>
<dbReference type="PROSITE" id="PS50092">
    <property type="entry name" value="TSP1"/>
    <property type="match status" value="1"/>
</dbReference>
<dbReference type="Pfam" id="PF00090">
    <property type="entry name" value="TSP_1"/>
    <property type="match status" value="1"/>
</dbReference>
<keyword evidence="3" id="KW-0732">Signal</keyword>
<dbReference type="InterPro" id="IPR035914">
    <property type="entry name" value="Sperma_CUB_dom_sf"/>
</dbReference>
<proteinExistence type="predicted"/>
<dbReference type="SMART" id="SM00209">
    <property type="entry name" value="TSP1"/>
    <property type="match status" value="1"/>
</dbReference>
<evidence type="ECO:0000256" key="2">
    <source>
        <dbReference type="SAM" id="MobiDB-lite"/>
    </source>
</evidence>
<feature type="compositionally biased region" description="Low complexity" evidence="2">
    <location>
        <begin position="736"/>
        <end position="758"/>
    </location>
</feature>
<feature type="compositionally biased region" description="Low complexity" evidence="2">
    <location>
        <begin position="804"/>
        <end position="820"/>
    </location>
</feature>
<protein>
    <recommendedName>
        <fullName evidence="6">CUB domain-containing protein</fullName>
    </recommendedName>
</protein>
<dbReference type="InterPro" id="IPR000859">
    <property type="entry name" value="CUB_dom"/>
</dbReference>
<dbReference type="SUPFAM" id="SSF82895">
    <property type="entry name" value="TSP-1 type 1 repeat"/>
    <property type="match status" value="1"/>
</dbReference>
<dbReference type="RefSeq" id="XP_031778093.1">
    <property type="nucleotide sequence ID" value="XM_031922233.2"/>
</dbReference>
<feature type="region of interest" description="Disordered" evidence="2">
    <location>
        <begin position="943"/>
        <end position="972"/>
    </location>
</feature>
<dbReference type="EnsemblMetazoa" id="XM_031922233">
    <property type="protein sequence ID" value="XP_031778093"/>
    <property type="gene ID" value="LOC103315518"/>
</dbReference>
<dbReference type="GeneID" id="103315518"/>
<feature type="compositionally biased region" description="Basic and acidic residues" evidence="2">
    <location>
        <begin position="788"/>
        <end position="797"/>
    </location>
</feature>
<sequence length="1142" mass="122748">MNWSSRCSPLRVLIFILLKCGRTRAMLAAEEAAAPRLLVAASHTALSGDLGVLIIELQPSAARATSPGPAEAADTVELADGGDYGQIPLQEPLALRVLRLDGFAAEAVGEVPVQVPNVAGVNVSLVVPCGLFSRGGSYSLELRRRGALLRRAGLEVRWPQPALALEPQRLESFPSQPVLASLEYAGVSCEPAAGLPVPRFSLQLVYCGASVLSCDPRNRSQAQRAAELYSEEVRGFPAQRLLTLRCEFFGLAGHYALRLRPGPAEPSAPTSSAYIKVEWSDLFVFNVRARSVYPCSAGGVSVLFEYPACRLPGDRVRLYGRLRADVASLAPPSSLHYVAELKAPPGQHGLAFDCELFTERFVEYCFVYVSQAYSGAMSEVRVDCIPTFPLQEADAGGWGAWSQWTPCSSSCAGGTRTRHRFCDAPAPRYGAKFCQGPTVESEACGGAAQLDLRGAWSPGDWECRHGAGLAAERPEVAAELGPDCRCGCSLRLADEEERILAASGRLCPGRSFWLVRAGPGRRLRLRFDQARFPCARDELAYARLRDGDSLIDELLADLSAERREPRAGLLTSSGPRLLLEFFSDEQRGCPAGFLAHVSVLRAPEPAQEPSQLNETSAASRPKVLAAAGRWALWLTPAHLVAASLLCLMFLASVFLALQYACKYRKYQLAEDLDSLTDNSACSGSTQAIARRARALSSSTLISEVVSLVRLPGRRGSPRHARLEETSVGEPEEGYESTGSPSASSASSASGASARTLAAEPAGPQPEVRYARPVKLRTFGPISPVSEEAASRSEDGRRLSATSASTSLNNGSSPVSSSSNSTLRRYGGSGSGTGSGSGSGKASKERRNRERLLQGPGSELSLANPELDLELDYYDYNVLNAGAAPGSYLGMDPAFLVWIPPLSGDELDVAPSAAPSAAEIDCGEGAALSPAEYRRRLRRLRRRPRLARHQEDSSDAELEPQTGSRGLGPPADCPLHDQIIMEYKARLNEGMLPIHRILEESLPSAAADVIPNRLGGRRLPKRTRQDSSESDGLPVNDLDTPRTRRRLLGRELGRELDRDSATILELNAAQPPQAQTGVNIPLAEFSRNRLDSPVKVHTRCTGSKALALDAAETKPSLYDLIADGDEGIKFADDDEYVDNKVVA</sequence>
<dbReference type="FunCoup" id="A0A7M7PWF4">
    <property type="interactions" value="20"/>
</dbReference>
<dbReference type="InterPro" id="IPR000884">
    <property type="entry name" value="TSP1_rpt"/>
</dbReference>
<dbReference type="AlphaFoldDB" id="A0A7M7PWF4"/>
<dbReference type="PANTHER" id="PTHR16311:SF3">
    <property type="entry name" value="THROMBOSPONDIN TYPE-1 DOMAIN-CONTAINING PROTEIN 1"/>
    <property type="match status" value="1"/>
</dbReference>
<evidence type="ECO:0008006" key="6">
    <source>
        <dbReference type="Google" id="ProtNLM"/>
    </source>
</evidence>
<feature type="region of interest" description="Disordered" evidence="2">
    <location>
        <begin position="1012"/>
        <end position="1045"/>
    </location>
</feature>
<name>A0A7M7PWF4_NASVI</name>
<feature type="compositionally biased region" description="Basic and acidic residues" evidence="2">
    <location>
        <begin position="841"/>
        <end position="851"/>
    </location>
</feature>
<evidence type="ECO:0000313" key="5">
    <source>
        <dbReference type="Proteomes" id="UP000002358"/>
    </source>
</evidence>
<feature type="chain" id="PRO_5036207731" description="CUB domain-containing protein" evidence="3">
    <location>
        <begin position="26"/>
        <end position="1142"/>
    </location>
</feature>
<organism evidence="4 5">
    <name type="scientific">Nasonia vitripennis</name>
    <name type="common">Parasitic wasp</name>
    <dbReference type="NCBI Taxonomy" id="7425"/>
    <lineage>
        <taxon>Eukaryota</taxon>
        <taxon>Metazoa</taxon>
        <taxon>Ecdysozoa</taxon>
        <taxon>Arthropoda</taxon>
        <taxon>Hexapoda</taxon>
        <taxon>Insecta</taxon>
        <taxon>Pterygota</taxon>
        <taxon>Neoptera</taxon>
        <taxon>Endopterygota</taxon>
        <taxon>Hymenoptera</taxon>
        <taxon>Apocrita</taxon>
        <taxon>Proctotrupomorpha</taxon>
        <taxon>Chalcidoidea</taxon>
        <taxon>Pteromalidae</taxon>
        <taxon>Pteromalinae</taxon>
        <taxon>Nasonia</taxon>
    </lineage>
</organism>
<dbReference type="SUPFAM" id="SSF49854">
    <property type="entry name" value="Spermadhesin, CUB domain"/>
    <property type="match status" value="1"/>
</dbReference>
<dbReference type="GO" id="GO:0071944">
    <property type="term" value="C:cell periphery"/>
    <property type="evidence" value="ECO:0007669"/>
    <property type="project" value="TreeGrafter"/>
</dbReference>
<feature type="compositionally biased region" description="Gly residues" evidence="2">
    <location>
        <begin position="826"/>
        <end position="838"/>
    </location>
</feature>
<dbReference type="EnsemblMetazoa" id="XM_031922232">
    <property type="protein sequence ID" value="XP_031778092"/>
    <property type="gene ID" value="LOC103315518"/>
</dbReference>
<evidence type="ECO:0000313" key="4">
    <source>
        <dbReference type="EnsemblMetazoa" id="XP_031778092"/>
    </source>
</evidence>
<dbReference type="FunFam" id="2.20.100.10:FF:000001">
    <property type="entry name" value="semaphorin-5A isoform X1"/>
    <property type="match status" value="1"/>
</dbReference>
<evidence type="ECO:0000256" key="1">
    <source>
        <dbReference type="ARBA" id="ARBA00023157"/>
    </source>
</evidence>
<dbReference type="PANTHER" id="PTHR16311">
    <property type="entry name" value="THROMBOSPONDIN TYPE I DOMAIN-CONTAINING 1"/>
    <property type="match status" value="1"/>
</dbReference>
<dbReference type="RefSeq" id="XP_031778092.1">
    <property type="nucleotide sequence ID" value="XM_031922232.2"/>
</dbReference>
<evidence type="ECO:0000256" key="3">
    <source>
        <dbReference type="SAM" id="SignalP"/>
    </source>
</evidence>